<name>A0A6J8EBZ2_MYTCO</name>
<dbReference type="OrthoDB" id="6195019at2759"/>
<proteinExistence type="predicted"/>
<dbReference type="EMBL" id="CACVKT020008843">
    <property type="protein sequence ID" value="CAC5418000.1"/>
    <property type="molecule type" value="Genomic_DNA"/>
</dbReference>
<gene>
    <name evidence="1" type="ORF">MCOR_50463</name>
</gene>
<keyword evidence="2" id="KW-1185">Reference proteome</keyword>
<reference evidence="1 2" key="1">
    <citation type="submission" date="2020-06" db="EMBL/GenBank/DDBJ databases">
        <authorList>
            <person name="Li R."/>
            <person name="Bekaert M."/>
        </authorList>
    </citation>
    <scope>NUCLEOTIDE SEQUENCE [LARGE SCALE GENOMIC DNA]</scope>
    <source>
        <strain evidence="2">wild</strain>
    </source>
</reference>
<dbReference type="AlphaFoldDB" id="A0A6J8EBZ2"/>
<dbReference type="InterPro" id="IPR036770">
    <property type="entry name" value="Ankyrin_rpt-contain_sf"/>
</dbReference>
<protein>
    <submittedName>
        <fullName evidence="1">Uncharacterized protein</fullName>
    </submittedName>
</protein>
<dbReference type="SUPFAM" id="SSF48403">
    <property type="entry name" value="Ankyrin repeat"/>
    <property type="match status" value="1"/>
</dbReference>
<sequence>MAKILIDGKINVNWREYSDSTPSITACRITTRIQENDDIVGFVKFLLDRGANIHLTYIYGKTAFDYAHGNALKRVIELFNEYNETTGSITYYFDFIAILENMQNGNQRCPIQMYLLYVQRRPVNMKSDEAKLYMGINSKVSSSEWLKTMDTGVHDTLVQQHSGHKSLSSINNYYKASIKQQREMSSVFTNFNKTNTIAEDGTITCIDDIPNDNEDQLLFQLS</sequence>
<accession>A0A6J8EBZ2</accession>
<evidence type="ECO:0000313" key="1">
    <source>
        <dbReference type="EMBL" id="CAC5418000.1"/>
    </source>
</evidence>
<dbReference type="Gene3D" id="1.25.40.20">
    <property type="entry name" value="Ankyrin repeat-containing domain"/>
    <property type="match status" value="1"/>
</dbReference>
<organism evidence="1 2">
    <name type="scientific">Mytilus coruscus</name>
    <name type="common">Sea mussel</name>
    <dbReference type="NCBI Taxonomy" id="42192"/>
    <lineage>
        <taxon>Eukaryota</taxon>
        <taxon>Metazoa</taxon>
        <taxon>Spiralia</taxon>
        <taxon>Lophotrochozoa</taxon>
        <taxon>Mollusca</taxon>
        <taxon>Bivalvia</taxon>
        <taxon>Autobranchia</taxon>
        <taxon>Pteriomorphia</taxon>
        <taxon>Mytilida</taxon>
        <taxon>Mytiloidea</taxon>
        <taxon>Mytilidae</taxon>
        <taxon>Mytilinae</taxon>
        <taxon>Mytilus</taxon>
    </lineage>
</organism>
<evidence type="ECO:0000313" key="2">
    <source>
        <dbReference type="Proteomes" id="UP000507470"/>
    </source>
</evidence>
<dbReference type="Proteomes" id="UP000507470">
    <property type="component" value="Unassembled WGS sequence"/>
</dbReference>